<proteinExistence type="predicted"/>
<feature type="compositionally biased region" description="Acidic residues" evidence="1">
    <location>
        <begin position="42"/>
        <end position="55"/>
    </location>
</feature>
<dbReference type="PANTHER" id="PTHR31195">
    <property type="entry name" value="GEO02494P1"/>
    <property type="match status" value="1"/>
</dbReference>
<gene>
    <name evidence="3" type="ORF">ONE63_001373</name>
</gene>
<evidence type="ECO:0000259" key="2">
    <source>
        <dbReference type="Pfam" id="PF15377"/>
    </source>
</evidence>
<dbReference type="InterPro" id="IPR027911">
    <property type="entry name" value="DUF4604"/>
</dbReference>
<name>A0AAV7XFQ0_9NEOP</name>
<feature type="compositionally biased region" description="Basic and acidic residues" evidence="1">
    <location>
        <begin position="116"/>
        <end position="127"/>
    </location>
</feature>
<feature type="region of interest" description="Disordered" evidence="1">
    <location>
        <begin position="22"/>
        <end position="146"/>
    </location>
</feature>
<evidence type="ECO:0000313" key="4">
    <source>
        <dbReference type="Proteomes" id="UP001075354"/>
    </source>
</evidence>
<evidence type="ECO:0000313" key="3">
    <source>
        <dbReference type="EMBL" id="KAJ1523522.1"/>
    </source>
</evidence>
<feature type="domain" description="DUF4604" evidence="2">
    <location>
        <begin position="7"/>
        <end position="142"/>
    </location>
</feature>
<dbReference type="InterPro" id="IPR040219">
    <property type="entry name" value="KIAA1143-like"/>
</dbReference>
<feature type="compositionally biased region" description="Basic and acidic residues" evidence="1">
    <location>
        <begin position="72"/>
        <end position="81"/>
    </location>
</feature>
<keyword evidence="4" id="KW-1185">Reference proteome</keyword>
<dbReference type="EMBL" id="JAPTSV010000010">
    <property type="protein sequence ID" value="KAJ1523522.1"/>
    <property type="molecule type" value="Genomic_DNA"/>
</dbReference>
<dbReference type="Pfam" id="PF15377">
    <property type="entry name" value="DUF4604"/>
    <property type="match status" value="1"/>
</dbReference>
<protein>
    <recommendedName>
        <fullName evidence="2">DUF4604 domain-containing protein</fullName>
    </recommendedName>
</protein>
<accession>A0AAV7XFQ0</accession>
<comment type="caution">
    <text evidence="3">The sequence shown here is derived from an EMBL/GenBank/DDBJ whole genome shotgun (WGS) entry which is preliminary data.</text>
</comment>
<dbReference type="AlphaFoldDB" id="A0AAV7XFQ0"/>
<sequence length="146" mass="16318">MSKRKRDISYLKPEEPAFISRMKAQAGYKEGPTVDTKRESLAYDESDSDDHDEEQPQVVVVKEGDLTAEEASEAKREKEEGPADLNQRVVFRKPDKSKKADVSSADSSEPSNIDSTESKRSKVEGSKKQSQTKSVLSFAEDEDEES</sequence>
<feature type="compositionally biased region" description="Basic and acidic residues" evidence="1">
    <location>
        <begin position="92"/>
        <end position="101"/>
    </location>
</feature>
<dbReference type="PANTHER" id="PTHR31195:SF2">
    <property type="entry name" value="GEO02494P1"/>
    <property type="match status" value="1"/>
</dbReference>
<dbReference type="Proteomes" id="UP001075354">
    <property type="component" value="Chromosome 10"/>
</dbReference>
<evidence type="ECO:0000256" key="1">
    <source>
        <dbReference type="SAM" id="MobiDB-lite"/>
    </source>
</evidence>
<reference evidence="3" key="1">
    <citation type="submission" date="2022-12" db="EMBL/GenBank/DDBJ databases">
        <title>Chromosome-level genome assembly of the bean flower thrips Megalurothrips usitatus.</title>
        <authorList>
            <person name="Ma L."/>
            <person name="Liu Q."/>
            <person name="Li H."/>
            <person name="Cai W."/>
        </authorList>
    </citation>
    <scope>NUCLEOTIDE SEQUENCE</scope>
    <source>
        <strain evidence="3">Cailab_2022a</strain>
    </source>
</reference>
<organism evidence="3 4">
    <name type="scientific">Megalurothrips usitatus</name>
    <name type="common">bean blossom thrips</name>
    <dbReference type="NCBI Taxonomy" id="439358"/>
    <lineage>
        <taxon>Eukaryota</taxon>
        <taxon>Metazoa</taxon>
        <taxon>Ecdysozoa</taxon>
        <taxon>Arthropoda</taxon>
        <taxon>Hexapoda</taxon>
        <taxon>Insecta</taxon>
        <taxon>Pterygota</taxon>
        <taxon>Neoptera</taxon>
        <taxon>Paraneoptera</taxon>
        <taxon>Thysanoptera</taxon>
        <taxon>Terebrantia</taxon>
        <taxon>Thripoidea</taxon>
        <taxon>Thripidae</taxon>
        <taxon>Megalurothrips</taxon>
    </lineage>
</organism>